<comment type="similarity">
    <text evidence="1">Belongs to the protease inhibitor I39 (alpha-2-macroglobulin) family. Bacterial alpha-2-macroglobulin subfamily.</text>
</comment>
<dbReference type="PANTHER" id="PTHR40094:SF1">
    <property type="entry name" value="UBIQUITIN DOMAIN-CONTAINING PROTEIN"/>
    <property type="match status" value="1"/>
</dbReference>
<comment type="caution">
    <text evidence="5">The sequence shown here is derived from an EMBL/GenBank/DDBJ whole genome shotgun (WGS) entry which is preliminary data.</text>
</comment>
<dbReference type="EMBL" id="JBHUMV010000001">
    <property type="protein sequence ID" value="MFD2752907.1"/>
    <property type="molecule type" value="Genomic_DNA"/>
</dbReference>
<feature type="compositionally biased region" description="Acidic residues" evidence="2">
    <location>
        <begin position="860"/>
        <end position="869"/>
    </location>
</feature>
<dbReference type="SMART" id="SM01360">
    <property type="entry name" value="A2M"/>
    <property type="match status" value="1"/>
</dbReference>
<evidence type="ECO:0000256" key="2">
    <source>
        <dbReference type="SAM" id="MobiDB-lite"/>
    </source>
</evidence>
<protein>
    <submittedName>
        <fullName evidence="5">Alpha-2-macroglobulin</fullName>
    </submittedName>
</protein>
<dbReference type="InterPro" id="IPR008930">
    <property type="entry name" value="Terpenoid_cyclase/PrenylTrfase"/>
</dbReference>
<dbReference type="Pfam" id="PF07703">
    <property type="entry name" value="A2M_BRD"/>
    <property type="match status" value="1"/>
</dbReference>
<evidence type="ECO:0000313" key="6">
    <source>
        <dbReference type="Proteomes" id="UP001597463"/>
    </source>
</evidence>
<evidence type="ECO:0000313" key="5">
    <source>
        <dbReference type="EMBL" id="MFD2752907.1"/>
    </source>
</evidence>
<dbReference type="Pfam" id="PF00207">
    <property type="entry name" value="A2M"/>
    <property type="match status" value="1"/>
</dbReference>
<dbReference type="Gene3D" id="2.60.40.1930">
    <property type="match status" value="1"/>
</dbReference>
<dbReference type="Pfam" id="PF11974">
    <property type="entry name" value="bMG3"/>
    <property type="match status" value="1"/>
</dbReference>
<dbReference type="InterPro" id="IPR011625">
    <property type="entry name" value="A2M_N_BRD"/>
</dbReference>
<sequence length="2017" mass="218506">MSVPSTKKAEEVSRKAPPNAQSRAPAWRKALGAGLLWGLAAVSAHAVGIRQFSPQGDVTKVGQVVVQLDGAGVRLGDPKAAAPVTLKCSDAQAAQGTGRWNSEKEWVFDFADNLPAGVRCTAQINSQFKTVAGTALTGAASYQFQTGGPQVERIAPDTYESIDEQQMFALRLTGAALPDSVQKHMWCTSEGVGERIPVQLVTGKDRDAVLKQQRWDKDAARNPQKYVVLGCNRRLTSGSKMTLVYGQGVAMASGLASKDVQRYEYSVREPFSADFSCERENAQAACLPIRPMRLSFNAPVPRKLIEGIRLKSGASAVAPVIEQNGDRLAEDSLVDSVSFPPTMTANAKYVIELPPQFKDAAGRTLENAGMFPLATATGAMPPLAKFAASPFGIVERFAEGPDGPALLPVTLRNVEPELTAQSLDASLVRTKKGGSDADIIAWLHKLEDYDSYTVSRKRAARDVKVLPPVINDEKHYVQTRMLSLLDGQSQVQKLEMPKASKGDPRPFEVVGIPLSPGFQIVEIASPMLGKSLLDEGYGAGRTMYVRTSALVTNLAVHFKLGRENSVAWVTTLDKGKVVPGARVQVSDCNGRALASATTNEQGVASFPDLSPNPPQCSRTDEGFYHSAAYFVSARASTDKGEELAFTWSNWQKGIEPWRFNAPTSSSSERDEAAHTIFDRMLFRAGETVSMKHILRSLTGPGAGRNGFALPENRPDQLRITHVGSGQRFTQALNWRSTGSGGLSAASEFAIPKAAKLGEYYVELGYAGGGSSYRRTFSTGSFRVEEFRLPVMEGRIGPEAKGPLYNVSSVPAQVQINYVSGGAAANLPVKVSAVVRTKSLDFSDWDGFSFRSPRGAQDLERSDDEEEAASDESKVVADKLPVTLDRNGLGKVNISNLPKSREARELLMEASYADPNGEVQTLRSTQTLWPAAVVAGIRAEGWISVDRKLSFQALTLDTSGKAQAGVPVKVEAVARITTSSRKRLVGGFYSYDNQTSLKSLGTVCSGTTDSHGLLQCEAQLAQPGEVELIVSATDKDSRSAQAATSVWVTGKGELWFGGEDHDRMDVLAERKSYEPGETARFQVRMPFRSATALVAVEREGIVSTQVVELNGENPTVELKVQDSWGPNVYVSVLALRGRLREVPWYSFFTWGFKSPREWWNAFWHEGKEYIAPTAMVDLSKPAFRFGMAEIRVGIKGHAIDVKLSADKGSYKVRGTARVTVKATLPDGKPAAGAEVAVAAVDQALLELMPNPSWQLLDAMMTRRSWGVQTATAQMEVIGRRHYGKKAVPAGGGGGRSPTRELLDTLLLWKPNVVLDAKGEAQIEVPLNDALTTFQVVAVADHGVGLFGTGQTAIRTTQDLQIISGLPPLVREDDQFRAQVTLRNTSAKAMKVEVTPRATLLELQPQKVDIPAGEAREVAWDVKAPAQLAGTRAEALIWEISARDVGGGADAAQDALKISQRIVPAVPLSVQQATLVQVDGSYAVPVAPPADALPGRGGLQMSLVPKLTEGLPGVRDWWARYPYSCLEQITGKAVGMSNAELWQSTMAQLPNYLDGDGLANYFPPRDGFRDSGSDTLTAHLLNLAALAQGVDKRFVLPAAERARMEDGLIAFVEGRIQRNFWSPRKDLEMRKLAAIAALAQYGKASPRMLDSINITPNQWPTHAVIDLAILLQHMKDAPQRDERLAQAMQILRGRLTFNGTRVGFSTDQDDSWWWLMQGPDVNLARLMLATMDEPEWKDDMPRLVSGFIARQQSGAWSTTTANLWGALALRRFSQKFEAVPVAGTTVASMNGNEAKVDWANVRRATSEDAQGTAHATSLFGAPVRAGGLMNNTMFMPWGKAGKGQLTVTQQGTGKPWLTVQSVAAMQLKEPFSSGYTVKRTVTPVEQADKSLGAGQYTRGDVLRVTLEVQGKADMTWVAITDPVPTGATILGGGLGRDSEIASAGEKQEGAGWLAYEERSFEAYRAYYQYLPAGKTKVEYTVRLNNAGEFALPPTRVEALYAPEMFGEAPNARIKVAMPK</sequence>
<proteinExistence type="inferred from homology"/>
<dbReference type="Proteomes" id="UP001597463">
    <property type="component" value="Unassembled WGS sequence"/>
</dbReference>
<dbReference type="Pfam" id="PF01835">
    <property type="entry name" value="MG2"/>
    <property type="match status" value="1"/>
</dbReference>
<feature type="domain" description="Alpha-2-macroglobulin" evidence="4">
    <location>
        <begin position="1304"/>
        <end position="1394"/>
    </location>
</feature>
<evidence type="ECO:0000259" key="3">
    <source>
        <dbReference type="SMART" id="SM01359"/>
    </source>
</evidence>
<dbReference type="Pfam" id="PF17973">
    <property type="entry name" value="bMG10"/>
    <property type="match status" value="1"/>
</dbReference>
<feature type="region of interest" description="Disordered" evidence="2">
    <location>
        <begin position="1"/>
        <end position="24"/>
    </location>
</feature>
<evidence type="ECO:0000256" key="1">
    <source>
        <dbReference type="ARBA" id="ARBA00010556"/>
    </source>
</evidence>
<organism evidence="5 6">
    <name type="scientific">Comamonas terrae</name>
    <dbReference type="NCBI Taxonomy" id="673548"/>
    <lineage>
        <taxon>Bacteria</taxon>
        <taxon>Pseudomonadati</taxon>
        <taxon>Pseudomonadota</taxon>
        <taxon>Betaproteobacteria</taxon>
        <taxon>Burkholderiales</taxon>
        <taxon>Comamonadaceae</taxon>
        <taxon>Comamonas</taxon>
    </lineage>
</organism>
<dbReference type="PANTHER" id="PTHR40094">
    <property type="entry name" value="ALPHA-2-MACROGLOBULIN HOMOLOG"/>
    <property type="match status" value="1"/>
</dbReference>
<dbReference type="RefSeq" id="WP_066472814.1">
    <property type="nucleotide sequence ID" value="NZ_BCNT01000003.1"/>
</dbReference>
<dbReference type="InterPro" id="IPR001599">
    <property type="entry name" value="Macroglobln_a2"/>
</dbReference>
<dbReference type="InterPro" id="IPR051802">
    <property type="entry name" value="YfhM-like"/>
</dbReference>
<evidence type="ECO:0000259" key="4">
    <source>
        <dbReference type="SMART" id="SM01360"/>
    </source>
</evidence>
<feature type="domain" description="Alpha-2-macroglobulin bait region" evidence="3">
    <location>
        <begin position="1063"/>
        <end position="1246"/>
    </location>
</feature>
<dbReference type="InterPro" id="IPR041246">
    <property type="entry name" value="Bact_MG10"/>
</dbReference>
<name>A0ABW5UGY9_9BURK</name>
<dbReference type="SMART" id="SM01359">
    <property type="entry name" value="A2M_N_2"/>
    <property type="match status" value="1"/>
</dbReference>
<feature type="region of interest" description="Disordered" evidence="2">
    <location>
        <begin position="852"/>
        <end position="873"/>
    </location>
</feature>
<dbReference type="InterPro" id="IPR021868">
    <property type="entry name" value="Alpha_2_Macroglob_MG3"/>
</dbReference>
<keyword evidence="6" id="KW-1185">Reference proteome</keyword>
<gene>
    <name evidence="5" type="ORF">ACFSW6_02330</name>
</gene>
<dbReference type="SUPFAM" id="SSF48239">
    <property type="entry name" value="Terpenoid cyclases/Protein prenyltransferases"/>
    <property type="match status" value="1"/>
</dbReference>
<reference evidence="6" key="1">
    <citation type="journal article" date="2019" name="Int. J. Syst. Evol. Microbiol.">
        <title>The Global Catalogue of Microorganisms (GCM) 10K type strain sequencing project: providing services to taxonomists for standard genome sequencing and annotation.</title>
        <authorList>
            <consortium name="The Broad Institute Genomics Platform"/>
            <consortium name="The Broad Institute Genome Sequencing Center for Infectious Disease"/>
            <person name="Wu L."/>
            <person name="Ma J."/>
        </authorList>
    </citation>
    <scope>NUCLEOTIDE SEQUENCE [LARGE SCALE GENOMIC DNA]</scope>
    <source>
        <strain evidence="6">TISTR 1906</strain>
    </source>
</reference>
<accession>A0ABW5UGY9</accession>
<dbReference type="InterPro" id="IPR002890">
    <property type="entry name" value="MG2"/>
</dbReference>